<dbReference type="EMBL" id="JZRB01000025">
    <property type="protein sequence ID" value="KJV32472.1"/>
    <property type="molecule type" value="Genomic_DNA"/>
</dbReference>
<comment type="caution">
    <text evidence="1">The sequence shown here is derived from an EMBL/GenBank/DDBJ whole genome shotgun (WGS) entry which is preliminary data.</text>
</comment>
<dbReference type="Pfam" id="PF03692">
    <property type="entry name" value="CxxCxxCC"/>
    <property type="match status" value="1"/>
</dbReference>
<dbReference type="AlphaFoldDB" id="A0A0F3KNA8"/>
<evidence type="ECO:0000313" key="1">
    <source>
        <dbReference type="EMBL" id="KJV32472.1"/>
    </source>
</evidence>
<dbReference type="PATRIC" id="fig|345309.4.peg.1752"/>
<dbReference type="RefSeq" id="WP_045829837.1">
    <property type="nucleotide sequence ID" value="NZ_JZRB01000025.1"/>
</dbReference>
<sequence length="256" mass="27900">MPLHFSCTMCGRCCHGLRLPLSLAESLTWIENGGSVEVFCEAIPWPEEPAADNGLAWHKRKRSFLAASGSLPVRVIVTLVASFSGACPNLREDMGCGIYERRPTACRVYPAEVNPFISVDPAIKLCPPEAWQQREVLQNDDGTWADPVVAAAVVRRREDDYEEAMAKGDLCARLGITEAGLSNEGTVVYSPAPAHLREALEATLAARATTGTEHAPPWTLVSHRLRTMWLLESAGARATQSVDLAEGRRFVAFVDA</sequence>
<evidence type="ECO:0008006" key="3">
    <source>
        <dbReference type="Google" id="ProtNLM"/>
    </source>
</evidence>
<proteinExistence type="predicted"/>
<keyword evidence="2" id="KW-1185">Reference proteome</keyword>
<reference evidence="1 2" key="1">
    <citation type="submission" date="2015-03" db="EMBL/GenBank/DDBJ databases">
        <title>Draft genome sequence of Luteibacter yeojuensis strain SU11.</title>
        <authorList>
            <person name="Sulaiman J."/>
            <person name="Priya K."/>
            <person name="Chan K.-G."/>
        </authorList>
    </citation>
    <scope>NUCLEOTIDE SEQUENCE [LARGE SCALE GENOMIC DNA]</scope>
    <source>
        <strain evidence="1 2">SU11</strain>
    </source>
</reference>
<dbReference type="InterPro" id="IPR005358">
    <property type="entry name" value="Puta_zinc/iron-chelating_dom"/>
</dbReference>
<evidence type="ECO:0000313" key="2">
    <source>
        <dbReference type="Proteomes" id="UP000033651"/>
    </source>
</evidence>
<organism evidence="1 2">
    <name type="scientific">Luteibacter yeojuensis</name>
    <dbReference type="NCBI Taxonomy" id="345309"/>
    <lineage>
        <taxon>Bacteria</taxon>
        <taxon>Pseudomonadati</taxon>
        <taxon>Pseudomonadota</taxon>
        <taxon>Gammaproteobacteria</taxon>
        <taxon>Lysobacterales</taxon>
        <taxon>Rhodanobacteraceae</taxon>
        <taxon>Luteibacter</taxon>
    </lineage>
</organism>
<dbReference type="Proteomes" id="UP000033651">
    <property type="component" value="Unassembled WGS sequence"/>
</dbReference>
<protein>
    <recommendedName>
        <fullName evidence="3">Fe-S oxidoreductase</fullName>
    </recommendedName>
</protein>
<dbReference type="OrthoDB" id="7500397at2"/>
<accession>A0A0F3KNA8</accession>
<gene>
    <name evidence="1" type="ORF">VI08_12040</name>
</gene>
<name>A0A0F3KNA8_9GAMM</name>